<feature type="transmembrane region" description="Helical" evidence="1">
    <location>
        <begin position="334"/>
        <end position="360"/>
    </location>
</feature>
<dbReference type="AlphaFoldDB" id="A0A2J6RPK3"/>
<gene>
    <name evidence="2" type="ORF">L207DRAFT_338737</name>
</gene>
<evidence type="ECO:0000313" key="3">
    <source>
        <dbReference type="Proteomes" id="UP000235786"/>
    </source>
</evidence>
<keyword evidence="1" id="KW-1133">Transmembrane helix</keyword>
<evidence type="ECO:0000313" key="2">
    <source>
        <dbReference type="EMBL" id="PMD40446.1"/>
    </source>
</evidence>
<name>A0A2J6RPK3_HYAVF</name>
<organism evidence="2 3">
    <name type="scientific">Hyaloscypha variabilis (strain UAMH 11265 / GT02V1 / F)</name>
    <name type="common">Meliniomyces variabilis</name>
    <dbReference type="NCBI Taxonomy" id="1149755"/>
    <lineage>
        <taxon>Eukaryota</taxon>
        <taxon>Fungi</taxon>
        <taxon>Dikarya</taxon>
        <taxon>Ascomycota</taxon>
        <taxon>Pezizomycotina</taxon>
        <taxon>Leotiomycetes</taxon>
        <taxon>Helotiales</taxon>
        <taxon>Hyaloscyphaceae</taxon>
        <taxon>Hyaloscypha</taxon>
        <taxon>Hyaloscypha variabilis</taxon>
    </lineage>
</organism>
<keyword evidence="3" id="KW-1185">Reference proteome</keyword>
<dbReference type="Proteomes" id="UP000235786">
    <property type="component" value="Unassembled WGS sequence"/>
</dbReference>
<feature type="transmembrane region" description="Helical" evidence="1">
    <location>
        <begin position="268"/>
        <end position="291"/>
    </location>
</feature>
<accession>A0A2J6RPK3</accession>
<sequence>MSLVRRQPNYELVKAAPHDLQELVSALTLLVEAINKDARNIEKTLPQGHVREKLILRDVRAELSRLKLATDEAMETLPRIRLEGTSDFASRLSALPEQVTEALEYCVLTLSPTAEKLAKLTETVDTTDSSWNLIEMELAEHSRRIDRARIFLKETLSSISKSSSSAEAFGSLTRLDEPISIEEPTNGLVTQATGFEEHSGEGGSKLARMRQRLQRHFNDAHPEDNQSPILLPYSSLDKFSPQAQSVDPSNSGKILVQSSKKPTVLPTCWILIFLVLAVALGSTAIGVYFSVAKNQMGDGFTTAAWAVGVGALLLAGPIAFHYPHCKCWKRRESYIRSCWVLITCGLGFLVTSGAIGITFTVTRDRMGDGFSAAGWVIAVGTLVLAGPIGYHYPHCRCWEKRESFQAPHRASTIDMLRN</sequence>
<dbReference type="EMBL" id="KZ613945">
    <property type="protein sequence ID" value="PMD40446.1"/>
    <property type="molecule type" value="Genomic_DNA"/>
</dbReference>
<reference evidence="2 3" key="1">
    <citation type="submission" date="2016-04" db="EMBL/GenBank/DDBJ databases">
        <title>A degradative enzymes factory behind the ericoid mycorrhizal symbiosis.</title>
        <authorList>
            <consortium name="DOE Joint Genome Institute"/>
            <person name="Martino E."/>
            <person name="Morin E."/>
            <person name="Grelet G."/>
            <person name="Kuo A."/>
            <person name="Kohler A."/>
            <person name="Daghino S."/>
            <person name="Barry K."/>
            <person name="Choi C."/>
            <person name="Cichocki N."/>
            <person name="Clum A."/>
            <person name="Copeland A."/>
            <person name="Hainaut M."/>
            <person name="Haridas S."/>
            <person name="Labutti K."/>
            <person name="Lindquist E."/>
            <person name="Lipzen A."/>
            <person name="Khouja H.-R."/>
            <person name="Murat C."/>
            <person name="Ohm R."/>
            <person name="Olson A."/>
            <person name="Spatafora J."/>
            <person name="Veneault-Fourrey C."/>
            <person name="Henrissat B."/>
            <person name="Grigoriev I."/>
            <person name="Martin F."/>
            <person name="Perotto S."/>
        </authorList>
    </citation>
    <scope>NUCLEOTIDE SEQUENCE [LARGE SCALE GENOMIC DNA]</scope>
    <source>
        <strain evidence="2 3">F</strain>
    </source>
</reference>
<proteinExistence type="predicted"/>
<evidence type="ECO:0000256" key="1">
    <source>
        <dbReference type="SAM" id="Phobius"/>
    </source>
</evidence>
<keyword evidence="1" id="KW-0812">Transmembrane</keyword>
<keyword evidence="1" id="KW-0472">Membrane</keyword>
<dbReference type="OrthoDB" id="7464126at2759"/>
<feature type="transmembrane region" description="Helical" evidence="1">
    <location>
        <begin position="372"/>
        <end position="392"/>
    </location>
</feature>
<protein>
    <submittedName>
        <fullName evidence="2">Uncharacterized protein</fullName>
    </submittedName>
</protein>
<feature type="transmembrane region" description="Helical" evidence="1">
    <location>
        <begin position="303"/>
        <end position="322"/>
    </location>
</feature>